<evidence type="ECO:0000313" key="3">
    <source>
        <dbReference type="Proteomes" id="UP000749559"/>
    </source>
</evidence>
<feature type="compositionally biased region" description="Low complexity" evidence="1">
    <location>
        <begin position="505"/>
        <end position="518"/>
    </location>
</feature>
<proteinExistence type="predicted"/>
<comment type="caution">
    <text evidence="2">The sequence shown here is derived from an EMBL/GenBank/DDBJ whole genome shotgun (WGS) entry which is preliminary data.</text>
</comment>
<feature type="region of interest" description="Disordered" evidence="1">
    <location>
        <begin position="318"/>
        <end position="351"/>
    </location>
</feature>
<dbReference type="EMBL" id="CAIIXF020000011">
    <property type="protein sequence ID" value="CAH1798540.1"/>
    <property type="molecule type" value="Genomic_DNA"/>
</dbReference>
<sequence>MTDKIFALRKALTQSEKERRLFSKKGKTNSIIQGARVVECQQNAVELRKLILQWETLERQKRKAVSDLNTEMNLTKLSFKKLNLKPQKSNEEEDLETITNETNPVGFRFRSNGDIRETQHVSKTAMKPTIEALKGQSDIQQTSTRSKSKQEDEISGESLVTPFGESDESDESEKIDYNEEIAKLEKTVKELSEDVLKRSNSKAAKQYLRAHTREDHSSSYADTRALHYMQMHQNDRWASLPSRTDFGRYSRTDRQMHKKYSLKANCVACELRLKQNDTDKIQSKSLNKPCGRKWNITSRVKDDSKNIGSQWDMSYLKSKMKRQADERKKREVASYEDSSKEKQEAPDIDTSTQNYSTLTVDFCKAPKVWSRSEHDTKSDRLRPKTAQSLRTEVHYHSTEERYQHMMQRALLSSHDGESFDTLKGSNASKCRLQSAPNIGASSARSKSQMSRREVGEIRKTYKEKLVEKARMDAKASDERVNHFLMSLKDKENIDGKSTSSLNHKSSGASIESGDSSDSTEYIPYRKSAWTSSHPTLQQKMAPRMVKADDFKKKSASVIKSNQLRRTSTSLFQNESSKKRRKALTLEQSFKELKDCRYLRNPSRPSVDE</sequence>
<feature type="region of interest" description="Disordered" evidence="1">
    <location>
        <begin position="132"/>
        <end position="173"/>
    </location>
</feature>
<name>A0A8J1TDV4_OWEFU</name>
<protein>
    <submittedName>
        <fullName evidence="2">Uncharacterized protein</fullName>
    </submittedName>
</protein>
<dbReference type="Proteomes" id="UP000749559">
    <property type="component" value="Unassembled WGS sequence"/>
</dbReference>
<dbReference type="AlphaFoldDB" id="A0A8J1TDV4"/>
<keyword evidence="3" id="KW-1185">Reference proteome</keyword>
<feature type="compositionally biased region" description="Basic and acidic residues" evidence="1">
    <location>
        <begin position="322"/>
        <end position="345"/>
    </location>
</feature>
<evidence type="ECO:0000256" key="1">
    <source>
        <dbReference type="SAM" id="MobiDB-lite"/>
    </source>
</evidence>
<accession>A0A8J1TDV4</accession>
<reference evidence="2" key="1">
    <citation type="submission" date="2022-03" db="EMBL/GenBank/DDBJ databases">
        <authorList>
            <person name="Martin C."/>
        </authorList>
    </citation>
    <scope>NUCLEOTIDE SEQUENCE</scope>
</reference>
<feature type="compositionally biased region" description="Polar residues" evidence="1">
    <location>
        <begin position="495"/>
        <end position="504"/>
    </location>
</feature>
<evidence type="ECO:0000313" key="2">
    <source>
        <dbReference type="EMBL" id="CAH1798540.1"/>
    </source>
</evidence>
<feature type="region of interest" description="Disordered" evidence="1">
    <location>
        <begin position="493"/>
        <end position="518"/>
    </location>
</feature>
<gene>
    <name evidence="2" type="ORF">OFUS_LOCUS22676</name>
</gene>
<organism evidence="2 3">
    <name type="scientific">Owenia fusiformis</name>
    <name type="common">Polychaete worm</name>
    <dbReference type="NCBI Taxonomy" id="6347"/>
    <lineage>
        <taxon>Eukaryota</taxon>
        <taxon>Metazoa</taxon>
        <taxon>Spiralia</taxon>
        <taxon>Lophotrochozoa</taxon>
        <taxon>Annelida</taxon>
        <taxon>Polychaeta</taxon>
        <taxon>Sedentaria</taxon>
        <taxon>Canalipalpata</taxon>
        <taxon>Sabellida</taxon>
        <taxon>Oweniida</taxon>
        <taxon>Oweniidae</taxon>
        <taxon>Owenia</taxon>
    </lineage>
</organism>